<gene>
    <name evidence="2" type="ORF">SaccyDRAFT_4814</name>
</gene>
<evidence type="ECO:0000256" key="1">
    <source>
        <dbReference type="SAM" id="Coils"/>
    </source>
</evidence>
<dbReference type="AlphaFoldDB" id="H5XLB0"/>
<dbReference type="EMBL" id="CM001440">
    <property type="protein sequence ID" value="EHR63618.1"/>
    <property type="molecule type" value="Genomic_DNA"/>
</dbReference>
<sequence>MPDEPTAAVRYKEIMGRARRSADELREWERRRIDELESQIAEAALRVERLAEQEVAVQERAHRWWRMAQDNVERLSWIEPGEPPPPITSARGEHLDQHVEEIRTAYRELTKAVEALGWRARR</sequence>
<organism evidence="2 3">
    <name type="scientific">Saccharomonospora cyanea NA-134</name>
    <dbReference type="NCBI Taxonomy" id="882082"/>
    <lineage>
        <taxon>Bacteria</taxon>
        <taxon>Bacillati</taxon>
        <taxon>Actinomycetota</taxon>
        <taxon>Actinomycetes</taxon>
        <taxon>Pseudonocardiales</taxon>
        <taxon>Pseudonocardiaceae</taxon>
        <taxon>Saccharomonospora</taxon>
    </lineage>
</organism>
<keyword evidence="1" id="KW-0175">Coiled coil</keyword>
<protein>
    <submittedName>
        <fullName evidence="2">Uncharacterized protein</fullName>
    </submittedName>
</protein>
<proteinExistence type="predicted"/>
<dbReference type="HOGENOM" id="CLU_2013949_0_0_11"/>
<dbReference type="RefSeq" id="WP_005460012.1">
    <property type="nucleotide sequence ID" value="NZ_CM001440.1"/>
</dbReference>
<name>H5XLB0_9PSEU</name>
<reference evidence="2 3" key="1">
    <citation type="submission" date="2011-11" db="EMBL/GenBank/DDBJ databases">
        <title>The Noncontiguous Finished sequence of Saccharomonospora cyanea NA-134.</title>
        <authorList>
            <consortium name="US DOE Joint Genome Institute"/>
            <person name="Lucas S."/>
            <person name="Han J."/>
            <person name="Lapidus A."/>
            <person name="Cheng J.-F."/>
            <person name="Goodwin L."/>
            <person name="Pitluck S."/>
            <person name="Peters L."/>
            <person name="Ovchinnikova G."/>
            <person name="Lu M."/>
            <person name="Detter J.C."/>
            <person name="Han C."/>
            <person name="Tapia R."/>
            <person name="Land M."/>
            <person name="Hauser L."/>
            <person name="Kyrpides N."/>
            <person name="Ivanova N."/>
            <person name="Pagani I."/>
            <person name="Brambilla E.-M."/>
            <person name="Klenk H.-P."/>
            <person name="Woyke T."/>
        </authorList>
    </citation>
    <scope>NUCLEOTIDE SEQUENCE [LARGE SCALE GENOMIC DNA]</scope>
    <source>
        <strain evidence="2 3">NA-134</strain>
    </source>
</reference>
<keyword evidence="3" id="KW-1185">Reference proteome</keyword>
<dbReference type="OrthoDB" id="3626740at2"/>
<feature type="coiled-coil region" evidence="1">
    <location>
        <begin position="26"/>
        <end position="53"/>
    </location>
</feature>
<evidence type="ECO:0000313" key="2">
    <source>
        <dbReference type="EMBL" id="EHR63618.1"/>
    </source>
</evidence>
<dbReference type="Proteomes" id="UP000002791">
    <property type="component" value="Chromosome"/>
</dbReference>
<evidence type="ECO:0000313" key="3">
    <source>
        <dbReference type="Proteomes" id="UP000002791"/>
    </source>
</evidence>
<dbReference type="eggNOG" id="ENOG50340DU">
    <property type="taxonomic scope" value="Bacteria"/>
</dbReference>
<accession>H5XLB0</accession>
<dbReference type="STRING" id="882082.SaccyDRAFT_4814"/>